<dbReference type="GeneID" id="6072287"/>
<evidence type="ECO:0000313" key="7">
    <source>
        <dbReference type="Proteomes" id="UP000001194"/>
    </source>
</evidence>
<comment type="similarity">
    <text evidence="2">Belongs to the class-I pyridoxal-phosphate-dependent aminotransferase family.</text>
</comment>
<dbReference type="AlphaFoldDB" id="B0CY75"/>
<gene>
    <name evidence="6" type="ORF">LACBIDRAFT_311755</name>
</gene>
<dbReference type="OrthoDB" id="691673at2759"/>
<proteinExistence type="inferred from homology"/>
<reference evidence="6 7" key="1">
    <citation type="journal article" date="2008" name="Nature">
        <title>The genome of Laccaria bicolor provides insights into mycorrhizal symbiosis.</title>
        <authorList>
            <person name="Martin F."/>
            <person name="Aerts A."/>
            <person name="Ahren D."/>
            <person name="Brun A."/>
            <person name="Danchin E.G.J."/>
            <person name="Duchaussoy F."/>
            <person name="Gibon J."/>
            <person name="Kohler A."/>
            <person name="Lindquist E."/>
            <person name="Pereda V."/>
            <person name="Salamov A."/>
            <person name="Shapiro H.J."/>
            <person name="Wuyts J."/>
            <person name="Blaudez D."/>
            <person name="Buee M."/>
            <person name="Brokstein P."/>
            <person name="Canbaeck B."/>
            <person name="Cohen D."/>
            <person name="Courty P.E."/>
            <person name="Coutinho P.M."/>
            <person name="Delaruelle C."/>
            <person name="Detter J.C."/>
            <person name="Deveau A."/>
            <person name="DiFazio S."/>
            <person name="Duplessis S."/>
            <person name="Fraissinet-Tachet L."/>
            <person name="Lucic E."/>
            <person name="Frey-Klett P."/>
            <person name="Fourrey C."/>
            <person name="Feussner I."/>
            <person name="Gay G."/>
            <person name="Grimwood J."/>
            <person name="Hoegger P.J."/>
            <person name="Jain P."/>
            <person name="Kilaru S."/>
            <person name="Labbe J."/>
            <person name="Lin Y.C."/>
            <person name="Legue V."/>
            <person name="Le Tacon F."/>
            <person name="Marmeisse R."/>
            <person name="Melayah D."/>
            <person name="Montanini B."/>
            <person name="Muratet M."/>
            <person name="Nehls U."/>
            <person name="Niculita-Hirzel H."/>
            <person name="Oudot-Le Secq M.P."/>
            <person name="Peter M."/>
            <person name="Quesneville H."/>
            <person name="Rajashekar B."/>
            <person name="Reich M."/>
            <person name="Rouhier N."/>
            <person name="Schmutz J."/>
            <person name="Yin T."/>
            <person name="Chalot M."/>
            <person name="Henrissat B."/>
            <person name="Kuees U."/>
            <person name="Lucas S."/>
            <person name="Van de Peer Y."/>
            <person name="Podila G.K."/>
            <person name="Polle A."/>
            <person name="Pukkila P.J."/>
            <person name="Richardson P.M."/>
            <person name="Rouze P."/>
            <person name="Sanders I.R."/>
            <person name="Stajich J.E."/>
            <person name="Tunlid A."/>
            <person name="Tuskan G."/>
            <person name="Grigoriev I.V."/>
        </authorList>
    </citation>
    <scope>NUCLEOTIDE SEQUENCE [LARGE SCALE GENOMIC DNA]</scope>
    <source>
        <strain evidence="7">S238N-H82 / ATCC MYA-4686</strain>
    </source>
</reference>
<keyword evidence="5" id="KW-0663">Pyridoxal phosphate</keyword>
<keyword evidence="3" id="KW-0032">Aminotransferase</keyword>
<keyword evidence="7" id="KW-1185">Reference proteome</keyword>
<evidence type="ECO:0000256" key="3">
    <source>
        <dbReference type="ARBA" id="ARBA00022576"/>
    </source>
</evidence>
<dbReference type="PANTHER" id="PTHR42790:SF1">
    <property type="entry name" value="AROMATIC AMINO ACID AMINOTRANSFERASE, HYPOTHETICAL (EUROFUNG)"/>
    <property type="match status" value="1"/>
</dbReference>
<evidence type="ECO:0000256" key="2">
    <source>
        <dbReference type="ARBA" id="ARBA00007441"/>
    </source>
</evidence>
<dbReference type="KEGG" id="lbc:LACBIDRAFT_311755"/>
<evidence type="ECO:0000256" key="5">
    <source>
        <dbReference type="ARBA" id="ARBA00022898"/>
    </source>
</evidence>
<dbReference type="EMBL" id="DS547094">
    <property type="protein sequence ID" value="EDR12394.1"/>
    <property type="molecule type" value="Genomic_DNA"/>
</dbReference>
<dbReference type="InterPro" id="IPR015424">
    <property type="entry name" value="PyrdxlP-dep_Trfase"/>
</dbReference>
<protein>
    <submittedName>
        <fullName evidence="6">Predicted protein</fullName>
    </submittedName>
</protein>
<dbReference type="CDD" id="cd00609">
    <property type="entry name" value="AAT_like"/>
    <property type="match status" value="1"/>
</dbReference>
<keyword evidence="4" id="KW-0808">Transferase</keyword>
<dbReference type="InterPro" id="IPR050859">
    <property type="entry name" value="Class-I_PLP-dep_aminotransf"/>
</dbReference>
<dbReference type="GO" id="GO:1901605">
    <property type="term" value="P:alpha-amino acid metabolic process"/>
    <property type="evidence" value="ECO:0007669"/>
    <property type="project" value="TreeGrafter"/>
</dbReference>
<evidence type="ECO:0000256" key="1">
    <source>
        <dbReference type="ARBA" id="ARBA00001933"/>
    </source>
</evidence>
<dbReference type="Gene3D" id="3.40.640.10">
    <property type="entry name" value="Type I PLP-dependent aspartate aminotransferase-like (Major domain)"/>
    <property type="match status" value="2"/>
</dbReference>
<dbReference type="SUPFAM" id="SSF53383">
    <property type="entry name" value="PLP-dependent transferases"/>
    <property type="match status" value="1"/>
</dbReference>
<dbReference type="PANTHER" id="PTHR42790">
    <property type="entry name" value="AMINOTRANSFERASE"/>
    <property type="match status" value="1"/>
</dbReference>
<evidence type="ECO:0000256" key="4">
    <source>
        <dbReference type="ARBA" id="ARBA00022679"/>
    </source>
</evidence>
<dbReference type="InParanoid" id="B0CY75"/>
<dbReference type="Proteomes" id="UP000001194">
    <property type="component" value="Unassembled WGS sequence"/>
</dbReference>
<evidence type="ECO:0000313" key="6">
    <source>
        <dbReference type="EMBL" id="EDR12394.1"/>
    </source>
</evidence>
<organism evidence="7">
    <name type="scientific">Laccaria bicolor (strain S238N-H82 / ATCC MYA-4686)</name>
    <name type="common">Bicoloured deceiver</name>
    <name type="synonym">Laccaria laccata var. bicolor</name>
    <dbReference type="NCBI Taxonomy" id="486041"/>
    <lineage>
        <taxon>Eukaryota</taxon>
        <taxon>Fungi</taxon>
        <taxon>Dikarya</taxon>
        <taxon>Basidiomycota</taxon>
        <taxon>Agaricomycotina</taxon>
        <taxon>Agaricomycetes</taxon>
        <taxon>Agaricomycetidae</taxon>
        <taxon>Agaricales</taxon>
        <taxon>Agaricineae</taxon>
        <taxon>Hydnangiaceae</taxon>
        <taxon>Laccaria</taxon>
    </lineage>
</organism>
<dbReference type="FunCoup" id="B0CY75">
    <property type="interactions" value="139"/>
</dbReference>
<dbReference type="HOGENOM" id="CLU_017584_0_5_1"/>
<dbReference type="InterPro" id="IPR015421">
    <property type="entry name" value="PyrdxlP-dep_Trfase_major"/>
</dbReference>
<comment type="cofactor">
    <cofactor evidence="1">
        <name>pyridoxal 5'-phosphate</name>
        <dbReference type="ChEBI" id="CHEBI:597326"/>
    </cofactor>
</comment>
<accession>B0CY75</accession>
<dbReference type="STRING" id="486041.B0CY75"/>
<dbReference type="RefSeq" id="XP_001876658.1">
    <property type="nucleotide sequence ID" value="XM_001876623.1"/>
</dbReference>
<dbReference type="GO" id="GO:0008483">
    <property type="term" value="F:transaminase activity"/>
    <property type="evidence" value="ECO:0007669"/>
    <property type="project" value="UniProtKB-KW"/>
</dbReference>
<sequence>MEKNRQASIDLSHHLSGVAKARTSSPLKDLQKYFGKEGIIRLAGGLPSPEYFPFASITADALVPDAYSWTPDNRSPLAWIWNLFSATREKTTQVSIPKYPNKPEDLNLATALQYSLASGIPQLQEIVKTFTTQVYKPAYTDFKTFVHTGNTDGWFKTVGTLCNPGECVLASEWTYPSALAEMRPYGVRPVPVPMDGQGMRADALHKLLSEWDADARKMPSQATRHVHDPSWSDWCDNARCEEEIYDICVIFGGCATHLARAFSQRFEDVIFVEDDPYYFLQLGPYMARAERSPASVNGNDNEEYYLSQLVPSYLRFDYEGRVIRLDTFSKTIAPGCRLGWFTCNPVFAEKLERQAETSTQAPCGFGQALITTVLLNWQSAGYIRWLKGLKVQYKHRRDFFIDCLAEQFHLETEPAIHGMYEGCDVYHASQRSRVDKSGYLAEKSHPVVLFSFVPPASGMFVWLKINFDNHPALSTLGLEELENKLWVALAEAGVLFGPGNMFSATPVSEKEEGFGHFRVSFSNAKLEDLKRAVSIIAQVLKAFHQLD</sequence>
<name>B0CY75_LACBS</name>